<dbReference type="PROSITE" id="PS00012">
    <property type="entry name" value="PHOSPHOPANTETHEINE"/>
    <property type="match status" value="2"/>
</dbReference>
<comment type="cofactor">
    <cofactor evidence="1">
        <name>pantetheine 4'-phosphate</name>
        <dbReference type="ChEBI" id="CHEBI:47942"/>
    </cofactor>
</comment>
<dbReference type="CDD" id="cd19531">
    <property type="entry name" value="LCL_NRPS-like"/>
    <property type="match status" value="1"/>
</dbReference>
<evidence type="ECO:0000259" key="6">
    <source>
        <dbReference type="PROSITE" id="PS50075"/>
    </source>
</evidence>
<evidence type="ECO:0000256" key="3">
    <source>
        <dbReference type="ARBA" id="ARBA00022553"/>
    </source>
</evidence>
<dbReference type="InterPro" id="IPR020845">
    <property type="entry name" value="AMP-binding_CS"/>
</dbReference>
<dbReference type="NCBIfam" id="NF003417">
    <property type="entry name" value="PRK04813.1"/>
    <property type="match status" value="2"/>
</dbReference>
<dbReference type="RefSeq" id="WP_069634704.1">
    <property type="nucleotide sequence ID" value="NZ_JXKZ01000007.1"/>
</dbReference>
<dbReference type="Gene3D" id="3.30.559.30">
    <property type="entry name" value="Nonribosomal peptide synthetase, condensation domain"/>
    <property type="match status" value="3"/>
</dbReference>
<keyword evidence="5" id="KW-0045">Antibiotic biosynthesis</keyword>
<dbReference type="Pfam" id="PF00501">
    <property type="entry name" value="AMP-binding"/>
    <property type="match status" value="2"/>
</dbReference>
<dbReference type="GO" id="GO:0003824">
    <property type="term" value="F:catalytic activity"/>
    <property type="evidence" value="ECO:0007669"/>
    <property type="project" value="InterPro"/>
</dbReference>
<dbReference type="GO" id="GO:0031177">
    <property type="term" value="F:phosphopantetheine binding"/>
    <property type="evidence" value="ECO:0007669"/>
    <property type="project" value="TreeGrafter"/>
</dbReference>
<feature type="domain" description="Carrier" evidence="6">
    <location>
        <begin position="951"/>
        <end position="1026"/>
    </location>
</feature>
<dbReference type="PANTHER" id="PTHR45527:SF1">
    <property type="entry name" value="FATTY ACID SYNTHASE"/>
    <property type="match status" value="1"/>
</dbReference>
<dbReference type="GO" id="GO:0008610">
    <property type="term" value="P:lipid biosynthetic process"/>
    <property type="evidence" value="ECO:0007669"/>
    <property type="project" value="UniProtKB-ARBA"/>
</dbReference>
<evidence type="ECO:0000256" key="4">
    <source>
        <dbReference type="ARBA" id="ARBA00022737"/>
    </source>
</evidence>
<dbReference type="InterPro" id="IPR010071">
    <property type="entry name" value="AA_adenyl_dom"/>
</dbReference>
<dbReference type="GO" id="GO:0044550">
    <property type="term" value="P:secondary metabolite biosynthetic process"/>
    <property type="evidence" value="ECO:0007669"/>
    <property type="project" value="TreeGrafter"/>
</dbReference>
<dbReference type="NCBIfam" id="TIGR01733">
    <property type="entry name" value="AA-adenyl-dom"/>
    <property type="match status" value="2"/>
</dbReference>
<dbReference type="PROSITE" id="PS00455">
    <property type="entry name" value="AMP_BINDING"/>
    <property type="match status" value="2"/>
</dbReference>
<dbReference type="Gene3D" id="2.30.38.10">
    <property type="entry name" value="Luciferase, Domain 3"/>
    <property type="match status" value="2"/>
</dbReference>
<dbReference type="Pfam" id="PF00668">
    <property type="entry name" value="Condensation"/>
    <property type="match status" value="4"/>
</dbReference>
<dbReference type="GO" id="GO:0043041">
    <property type="term" value="P:amino acid activation for nonribosomal peptide biosynthetic process"/>
    <property type="evidence" value="ECO:0007669"/>
    <property type="project" value="TreeGrafter"/>
</dbReference>
<dbReference type="Gene3D" id="3.30.559.10">
    <property type="entry name" value="Chloramphenicol acetyltransferase-like domain"/>
    <property type="match status" value="4"/>
</dbReference>
<dbReference type="PROSITE" id="PS50075">
    <property type="entry name" value="CARRIER"/>
    <property type="match status" value="2"/>
</dbReference>
<dbReference type="Gene3D" id="1.10.1200.10">
    <property type="entry name" value="ACP-like"/>
    <property type="match status" value="2"/>
</dbReference>
<proteinExistence type="predicted"/>
<keyword evidence="2" id="KW-0596">Phosphopantetheine</keyword>
<organism evidence="7 8">
    <name type="scientific">Enterococcus quebecensis</name>
    <dbReference type="NCBI Taxonomy" id="903983"/>
    <lineage>
        <taxon>Bacteria</taxon>
        <taxon>Bacillati</taxon>
        <taxon>Bacillota</taxon>
        <taxon>Bacilli</taxon>
        <taxon>Lactobacillales</taxon>
        <taxon>Enterococcaceae</taxon>
        <taxon>Enterococcus</taxon>
    </lineage>
</organism>
<evidence type="ECO:0000256" key="5">
    <source>
        <dbReference type="ARBA" id="ARBA00023194"/>
    </source>
</evidence>
<sequence length="3031" mass="346797">MMKKYKMSSGQRRLYAIESSESAGTSYNMPIGLYFNGKLDKVQLDKALSELSEKYELLRTTFTVENNEFIQLVTTKRLVYLESDFKEREIDSEILMADFVRPFNLKTGPLMRVKLVEVENEGSYLMIDLHHIIADGESISLIWKDLSKAYLGENLNPLKLQYKDFSAWENKLVLTKQKQFWHDEFKDESPLLELQTDFPRKNKQTYNGNLLKYTLDKELSESVSHFCQKYEITEFIFFLSVFNILLGRYARQKDVIVGSPFSARTNRQLASMLGMFVNTLPIRTVIDGEQQFVDYLEGLKNKCFSIYENQNYPFESLLEDLNLQRDSSRNPLFDVMFAQESASEAIVLDEMEATILNTEISTAKFDLSLTLVKDEEKYVFGWEYSTDLFKKQTIERMSVHFETLILAVISHPKAPINELNMISVREKKMLVETFNQTEAVYQKDKTIIQLIEEQVQIRPNAVAAVFSEQEYTYAELNARSNHIAWKLKDRGIGPNQIVGIISESSIQTLTAILAVLKAGAAYMPIDPKHPIDRVTYILEKSCAKIVLIGEGGDNLAAEVQTTFPDMAIINVENKSVKLKENLSLTAGPKDLMYVIFTSGSTGTPKGVMVENQSVVNVCTWQITNGEIDSKTKVIQNYNYIFDASVSEIFPTLMAGGTLLMLTEEEKKEPRKYLDLLKEAQLCCVPSMFREILNFAETSDRCNDIISFDKLYLAAEALPLELLEQFMKVTGRDLTNIYNIYGPTETTDSAVFYDFSGIKNPEKIYIGKPIANLKLYVLNDKDLCGINVPGELCIGGAGVTRGYLQQPELTAEKFIENPYASGERIYRTGDLVRWSEDGNIDYLGRIDEQVKIRGFRIELGEIESRLQRVPGIREAVVIVKNINNTKSICAYFISDEEVTEASLNELLSYTLPNYMIPQFFVRMDVFPRTRTGKLDRKSLPEPIIHSDGICVPPDTEAESAVIQVFTEILNIKEKLSVTANFFSLGGDSIKAIRIVSKLREEGYQVTVPDIMGKKTPRKIAEGITKEVAKIIDQAEVSGPVTPIPIQKDFLETESGEKHHFNQSMLLRIPSNLSCELLENAFQKLLIHHDVLRAVYDEGEQVILSVKDTPMVKINPYDFSSLSQAEGEKMLEEVGNELQRSINLKTGPLVKVAMFKLCTSEYLLIVIHHLVIDGVSWRILIEDLKSLCRKDLVNRENLLPDKTDSFKKWSEMICQYSQNFRLQQELPYWKAVEKQLLEGQIRLEPDRVSAKEEQIVVTLTKEKTDQLLKKAGNAYQTEINDLLLAAVAQGVYYVTNQSKLAIQMEGHGREAIDPNIQIDRTIGWFTSVYPIVLDNLGCDISLLIRQTKETIRKLPVNGIGYGILKMLPESELTNIQPDITFNYLGEFHFDDDNENDFSISPLEHGRAISEQDQFHTKLSLDSFVSNGKLQLTLTYKASGFSDSQMSFLLESIVESLDEVITHCIKQEKTIITPSDAGEIEWSLEEFNQVVSYYGQRNCEIDRVFPLTGMQKGMLYHKIFDETDTSYVVQSNYKIQGLSTVNTLKDSLQLLQTKHGILETAITYRDVSEARQVLLKGRPIELSEVDMSEMSESEYKKMLADDVKRGFDLESDSLIRMILVHLADNQKNLVVTFHHIIMDGWCSAVLMNDLNYFYTELTNGKSKEQLRRNISTRYDYEKYVRLVNRKSKADGYDYWKNLLLDYDNYAEIPATISNQQEKEVKVWEVGLNQTKTKAFEQLSKKESLTLNTIVEVAWGLLLQKYTNKSDVVYGKIVSGRNTEVINADTIIGLFINTIPIRMKTEVGNTVLETLKTVQNQAINSSNYDFIHLAEIQSKCTNMGNRLIQSVIAFENYYNQESTEEGALAFNLLNGREETNYPLTLAAFKGDVLKFGFMYKTDKFSETDVQLIARRFIKILEEILEKLEEPIGNINYIDSSEQQLLIQNFNQSNHIFEGEKTIVQKFEEQVRNNPSKTAVIFGEDRVTYEELSQRSQQVATALMNRGVVSKQIVALAVGKSVDMIAGMIGILKTGAAYLPVDLNHPDERIDYMLNNAEASFILLGDSQKLSRNLERKYTVIELGDTRKEEINNRMISISIEPQNTAYVIYTSGTTGRPKGVEISHRNVLNLASWQKENAELTSSTTVLQYFNYIFDGSVWEIFPALLAGSVLEIISEEDRNDPEKLLKHFCGRQLTIVPSLFTALLDYAIEHDRLQEFNSFDKLFLAGESLPSDVVMKYADLSNGKIKDVYNAYGPTETTVCATIHRFDKFSKDQRILIGRPIGNTHCYILNGTELCGIGIQGELCVGGESVSKGYINQKELTKERFVENPYNPNEILYKTGDLAKWTPDGEIECLGRIDEQVKIRGYRIELGEIDRTLRRIDGVIDAVTVVRKINEESIICSYIVGNDLITKDMALIELEKNLPDYMLPTFIETLKAFPKTKTGKIDKNALITPTFEPVSQCREELSETERTIIQVFKEVLNVSNEISSEQSFFDLGGDSLKAIKVVTQLRKVGYDCGIREIMNRKTAKRISQILKENVKTKIETGLAERFKEGIENADLSFKTCREKIISVDQKEICLLFIEGVTESHKKIFYKTAWNQDEQTGLPNYLLDLKTYKNYENVMSKTEFRRAISKDNRKSKPVLTEVDKVSESISLGHNVGNRYELSPIQEYLLTFPYSVIQDEIIIKSWDEELVLSALKQTIQSNGAMRSIKLNGTQIVEYPFEKHREISYFDLRYVSEEKYQNNIEKIKSYESFKQLTENRFLMDLYLVREDDITFKLYLTSHHIVWDKISSLIIEEEIQDLLQGRNSYEQVKLAYSSYAEQANHNQSVVIENKEVSEMVKNYRCLLQRYRDKHLENEIIRSEAAVLNISEDVVGEVETWAIIDEIVHIIASENQLLETDSELPLQFTQEERNILTGDFTRSVGPIIDMLPIFKNDQHTILEQFKSSQKMKERFNLNWLNLFRSSFDTFDKVLLINYLGVYEMDEEEFLDDIHSTNYVKSREITISKCKNQLLVRYPVFRNNKGNTKHMLLKAFQKSK</sequence>
<dbReference type="EMBL" id="MIKB01000013">
    <property type="protein sequence ID" value="OEG16250.1"/>
    <property type="molecule type" value="Genomic_DNA"/>
</dbReference>
<dbReference type="InterPro" id="IPR001242">
    <property type="entry name" value="Condensation_dom"/>
</dbReference>
<dbReference type="SUPFAM" id="SSF47336">
    <property type="entry name" value="ACP-like"/>
    <property type="match status" value="2"/>
</dbReference>
<gene>
    <name evidence="7" type="ORF">BCR23_05015</name>
</gene>
<comment type="caution">
    <text evidence="7">The sequence shown here is derived from an EMBL/GenBank/DDBJ whole genome shotgun (WGS) entry which is preliminary data.</text>
</comment>
<keyword evidence="8" id="KW-1185">Reference proteome</keyword>
<dbReference type="STRING" id="903983.BCR23_05015"/>
<dbReference type="InterPro" id="IPR023213">
    <property type="entry name" value="CAT-like_dom_sf"/>
</dbReference>
<dbReference type="SUPFAM" id="SSF52777">
    <property type="entry name" value="CoA-dependent acyltransferases"/>
    <property type="match status" value="7"/>
</dbReference>
<dbReference type="CDD" id="cd05930">
    <property type="entry name" value="A_NRPS"/>
    <property type="match status" value="2"/>
</dbReference>
<dbReference type="OrthoDB" id="9765680at2"/>
<dbReference type="CDD" id="cd19534">
    <property type="entry name" value="E_NRPS"/>
    <property type="match status" value="1"/>
</dbReference>
<feature type="domain" description="Carrier" evidence="6">
    <location>
        <begin position="2456"/>
        <end position="2531"/>
    </location>
</feature>
<dbReference type="InterPro" id="IPR010060">
    <property type="entry name" value="NRPS_synth"/>
</dbReference>
<name>A0A1E5GVE3_9ENTE</name>
<dbReference type="PANTHER" id="PTHR45527">
    <property type="entry name" value="NONRIBOSOMAL PEPTIDE SYNTHETASE"/>
    <property type="match status" value="1"/>
</dbReference>
<reference evidence="8" key="1">
    <citation type="submission" date="2016-09" db="EMBL/GenBank/DDBJ databases">
        <authorList>
            <person name="Gulvik C.A."/>
        </authorList>
    </citation>
    <scope>NUCLEOTIDE SEQUENCE [LARGE SCALE GENOMIC DNA]</scope>
    <source>
        <strain evidence="8">LMG 26306</strain>
    </source>
</reference>
<dbReference type="Pfam" id="PF00550">
    <property type="entry name" value="PP-binding"/>
    <property type="match status" value="2"/>
</dbReference>
<keyword evidence="4" id="KW-0677">Repeat</keyword>
<dbReference type="InterPro" id="IPR009081">
    <property type="entry name" value="PP-bd_ACP"/>
</dbReference>
<dbReference type="InterPro" id="IPR006162">
    <property type="entry name" value="Ppantetheine_attach_site"/>
</dbReference>
<evidence type="ECO:0000256" key="1">
    <source>
        <dbReference type="ARBA" id="ARBA00001957"/>
    </source>
</evidence>
<evidence type="ECO:0000313" key="7">
    <source>
        <dbReference type="EMBL" id="OEG16250.1"/>
    </source>
</evidence>
<dbReference type="SUPFAM" id="SSF56801">
    <property type="entry name" value="Acetyl-CoA synthetase-like"/>
    <property type="match status" value="2"/>
</dbReference>
<dbReference type="Pfam" id="PF13193">
    <property type="entry name" value="AMP-binding_C"/>
    <property type="match status" value="1"/>
</dbReference>
<dbReference type="Gene3D" id="3.30.300.30">
    <property type="match status" value="2"/>
</dbReference>
<accession>A0A1E5GVE3</accession>
<dbReference type="GO" id="GO:0005737">
    <property type="term" value="C:cytoplasm"/>
    <property type="evidence" value="ECO:0007669"/>
    <property type="project" value="TreeGrafter"/>
</dbReference>
<dbReference type="InterPro" id="IPR045851">
    <property type="entry name" value="AMP-bd_C_sf"/>
</dbReference>
<dbReference type="InterPro" id="IPR025110">
    <property type="entry name" value="AMP-bd_C"/>
</dbReference>
<dbReference type="GO" id="GO:0017000">
    <property type="term" value="P:antibiotic biosynthetic process"/>
    <property type="evidence" value="ECO:0007669"/>
    <property type="project" value="UniProtKB-KW"/>
</dbReference>
<protein>
    <submittedName>
        <fullName evidence="7">Non-ribosomal peptide synthetase</fullName>
    </submittedName>
</protein>
<dbReference type="InterPro" id="IPR036736">
    <property type="entry name" value="ACP-like_sf"/>
</dbReference>
<evidence type="ECO:0000256" key="2">
    <source>
        <dbReference type="ARBA" id="ARBA00022450"/>
    </source>
</evidence>
<dbReference type="FunFam" id="3.40.50.980:FF:000001">
    <property type="entry name" value="Non-ribosomal peptide synthetase"/>
    <property type="match status" value="2"/>
</dbReference>
<dbReference type="NCBIfam" id="TIGR01720">
    <property type="entry name" value="NRPS-para261"/>
    <property type="match status" value="1"/>
</dbReference>
<dbReference type="Gene3D" id="3.40.50.980">
    <property type="match status" value="4"/>
</dbReference>
<keyword evidence="3" id="KW-0597">Phosphoprotein</keyword>
<dbReference type="InterPro" id="IPR000873">
    <property type="entry name" value="AMP-dep_synth/lig_dom"/>
</dbReference>
<evidence type="ECO:0000313" key="8">
    <source>
        <dbReference type="Proteomes" id="UP000094764"/>
    </source>
</evidence>
<dbReference type="Proteomes" id="UP000094764">
    <property type="component" value="Unassembled WGS sequence"/>
</dbReference>